<sequence length="318" mass="35076">MDHVLERLRAAAEPTRLRLLALCAESELTVSDLTQILGQSQPRVSRHLKLLCDAGLLERFREGTWAFFRLAQQGEGAETARWLVEQLTVDDPVLGLDRTRLGAIRTSRAESAARYFDSAASDWGRIRSLHVDDSIVEQAILQKVGIDSIRDYLDIGTGTGRLLEVIGPHVERGVGIDLSREMLAVARANLERAGLKNCSVRQADLYQLPLATESFDAVTLHQVLHYLDNPALAIIEATRTLRPGGRLLVVDFAPHDLEELREQHAHRRLGFSEAEVAEWCRSAGLIPGEAVHLTGGRLTVTIWAAARPAPAATRRDAA</sequence>
<dbReference type="PROSITE" id="PS50987">
    <property type="entry name" value="HTH_ARSR_2"/>
    <property type="match status" value="1"/>
</dbReference>
<name>A0ABW5DY32_9PROT</name>
<dbReference type="SMART" id="SM00418">
    <property type="entry name" value="HTH_ARSR"/>
    <property type="match status" value="1"/>
</dbReference>
<reference evidence="3" key="1">
    <citation type="journal article" date="2019" name="Int. J. Syst. Evol. Microbiol.">
        <title>The Global Catalogue of Microorganisms (GCM) 10K type strain sequencing project: providing services to taxonomists for standard genome sequencing and annotation.</title>
        <authorList>
            <consortium name="The Broad Institute Genomics Platform"/>
            <consortium name="The Broad Institute Genome Sequencing Center for Infectious Disease"/>
            <person name="Wu L."/>
            <person name="Ma J."/>
        </authorList>
    </citation>
    <scope>NUCLEOTIDE SEQUENCE [LARGE SCALE GENOMIC DNA]</scope>
    <source>
        <strain evidence="3">CGMCC 1.19062</strain>
    </source>
</reference>
<dbReference type="InterPro" id="IPR011991">
    <property type="entry name" value="ArsR-like_HTH"/>
</dbReference>
<dbReference type="Pfam" id="PF08241">
    <property type="entry name" value="Methyltransf_11"/>
    <property type="match status" value="1"/>
</dbReference>
<dbReference type="PANTHER" id="PTHR42912">
    <property type="entry name" value="METHYLTRANSFERASE"/>
    <property type="match status" value="1"/>
</dbReference>
<dbReference type="NCBIfam" id="NF033788">
    <property type="entry name" value="HTH_metalloreg"/>
    <property type="match status" value="1"/>
</dbReference>
<evidence type="ECO:0000259" key="1">
    <source>
        <dbReference type="PROSITE" id="PS50987"/>
    </source>
</evidence>
<dbReference type="InterPro" id="IPR036388">
    <property type="entry name" value="WH-like_DNA-bd_sf"/>
</dbReference>
<dbReference type="Pfam" id="PF01022">
    <property type="entry name" value="HTH_5"/>
    <property type="match status" value="1"/>
</dbReference>
<evidence type="ECO:0000313" key="3">
    <source>
        <dbReference type="Proteomes" id="UP001597295"/>
    </source>
</evidence>
<dbReference type="CDD" id="cd00090">
    <property type="entry name" value="HTH_ARSR"/>
    <property type="match status" value="1"/>
</dbReference>
<dbReference type="InterPro" id="IPR029063">
    <property type="entry name" value="SAM-dependent_MTases_sf"/>
</dbReference>
<dbReference type="SUPFAM" id="SSF46785">
    <property type="entry name" value="Winged helix' DNA-binding domain"/>
    <property type="match status" value="1"/>
</dbReference>
<dbReference type="RefSeq" id="WP_379878020.1">
    <property type="nucleotide sequence ID" value="NZ_JBHUIP010000014.1"/>
</dbReference>
<organism evidence="2 3">
    <name type="scientific">Lacibacterium aquatile</name>
    <dbReference type="NCBI Taxonomy" id="1168082"/>
    <lineage>
        <taxon>Bacteria</taxon>
        <taxon>Pseudomonadati</taxon>
        <taxon>Pseudomonadota</taxon>
        <taxon>Alphaproteobacteria</taxon>
        <taxon>Rhodospirillales</taxon>
        <taxon>Rhodospirillaceae</taxon>
    </lineage>
</organism>
<gene>
    <name evidence="2" type="ORF">ACFSM5_18415</name>
</gene>
<dbReference type="InterPro" id="IPR001845">
    <property type="entry name" value="HTH_ArsR_DNA-bd_dom"/>
</dbReference>
<protein>
    <submittedName>
        <fullName evidence="2">ArsR/SmtB family transcription factor</fullName>
    </submittedName>
</protein>
<dbReference type="Gene3D" id="1.10.10.10">
    <property type="entry name" value="Winged helix-like DNA-binding domain superfamily/Winged helix DNA-binding domain"/>
    <property type="match status" value="1"/>
</dbReference>
<dbReference type="EMBL" id="JBHUIP010000014">
    <property type="protein sequence ID" value="MFD2264886.1"/>
    <property type="molecule type" value="Genomic_DNA"/>
</dbReference>
<feature type="domain" description="HTH arsR-type" evidence="1">
    <location>
        <begin position="1"/>
        <end position="91"/>
    </location>
</feature>
<dbReference type="CDD" id="cd02440">
    <property type="entry name" value="AdoMet_MTases"/>
    <property type="match status" value="1"/>
</dbReference>
<evidence type="ECO:0000313" key="2">
    <source>
        <dbReference type="EMBL" id="MFD2264886.1"/>
    </source>
</evidence>
<accession>A0ABW5DY32</accession>
<dbReference type="InterPro" id="IPR013216">
    <property type="entry name" value="Methyltransf_11"/>
</dbReference>
<proteinExistence type="predicted"/>
<dbReference type="InterPro" id="IPR050508">
    <property type="entry name" value="Methyltransf_Superfamily"/>
</dbReference>
<dbReference type="PANTHER" id="PTHR42912:SF93">
    <property type="entry name" value="N6-ADENOSINE-METHYLTRANSFERASE TMT1A"/>
    <property type="match status" value="1"/>
</dbReference>
<dbReference type="Proteomes" id="UP001597295">
    <property type="component" value="Unassembled WGS sequence"/>
</dbReference>
<dbReference type="SUPFAM" id="SSF53335">
    <property type="entry name" value="S-adenosyl-L-methionine-dependent methyltransferases"/>
    <property type="match status" value="1"/>
</dbReference>
<dbReference type="PRINTS" id="PR00778">
    <property type="entry name" value="HTHARSR"/>
</dbReference>
<dbReference type="Gene3D" id="3.40.50.150">
    <property type="entry name" value="Vaccinia Virus protein VP39"/>
    <property type="match status" value="1"/>
</dbReference>
<keyword evidence="3" id="KW-1185">Reference proteome</keyword>
<dbReference type="InterPro" id="IPR036390">
    <property type="entry name" value="WH_DNA-bd_sf"/>
</dbReference>
<comment type="caution">
    <text evidence="2">The sequence shown here is derived from an EMBL/GenBank/DDBJ whole genome shotgun (WGS) entry which is preliminary data.</text>
</comment>